<dbReference type="Proteomes" id="UP001281761">
    <property type="component" value="Unassembled WGS sequence"/>
</dbReference>
<keyword evidence="2" id="KW-1185">Reference proteome</keyword>
<evidence type="ECO:0008006" key="3">
    <source>
        <dbReference type="Google" id="ProtNLM"/>
    </source>
</evidence>
<comment type="caution">
    <text evidence="1">The sequence shown here is derived from an EMBL/GenBank/DDBJ whole genome shotgun (WGS) entry which is preliminary data.</text>
</comment>
<dbReference type="SUPFAM" id="SSF51126">
    <property type="entry name" value="Pectin lyase-like"/>
    <property type="match status" value="2"/>
</dbReference>
<proteinExistence type="predicted"/>
<name>A0ABQ9XWR0_9EUKA</name>
<evidence type="ECO:0000313" key="2">
    <source>
        <dbReference type="Proteomes" id="UP001281761"/>
    </source>
</evidence>
<organism evidence="1 2">
    <name type="scientific">Blattamonas nauphoetae</name>
    <dbReference type="NCBI Taxonomy" id="2049346"/>
    <lineage>
        <taxon>Eukaryota</taxon>
        <taxon>Metamonada</taxon>
        <taxon>Preaxostyla</taxon>
        <taxon>Oxymonadida</taxon>
        <taxon>Blattamonas</taxon>
    </lineage>
</organism>
<reference evidence="1 2" key="1">
    <citation type="journal article" date="2022" name="bioRxiv">
        <title>Genomics of Preaxostyla Flagellates Illuminates Evolutionary Transitions and the Path Towards Mitochondrial Loss.</title>
        <authorList>
            <person name="Novak L.V.F."/>
            <person name="Treitli S.C."/>
            <person name="Pyrih J."/>
            <person name="Halakuc P."/>
            <person name="Pipaliya S.V."/>
            <person name="Vacek V."/>
            <person name="Brzon O."/>
            <person name="Soukal P."/>
            <person name="Eme L."/>
            <person name="Dacks J.B."/>
            <person name="Karnkowska A."/>
            <person name="Elias M."/>
            <person name="Hampl V."/>
        </authorList>
    </citation>
    <scope>NUCLEOTIDE SEQUENCE [LARGE SCALE GENOMIC DNA]</scope>
    <source>
        <strain evidence="1">NAU3</strain>
        <tissue evidence="1">Gut</tissue>
    </source>
</reference>
<gene>
    <name evidence="1" type="ORF">BLNAU_9074</name>
</gene>
<sequence length="673" mass="72638">MELDHKTTNSEVLFASVCSSFVRASHVVFIRSGWGALMRLERMEEFSNLDTSITLTNCAIHSKSGRMGAVLSDARGLEGHERIFLSILNNNVENQQVIGHDGIGVGEGADRTQFLGFSGITMAFIGISFWNVSSLPGSVPSASPSFRQQMIGSSVWGSNNHLSGSTVRDMNSGGSVLCSNTTFSFCRTTSEERPSSSQLLPSSLSSNEDLITNETYDGKLGGTRLNITADTVFDNCTFQNLDYITEETSDGGSALFLNRNSTHLAVRDCSFLNCSVTCTKSNGIVAGGCILLSGSFTNHILSTLSVSSCSFTDWYPLNTKTRNQHGGGVGAYCTSAPHSIVASNFTLSGAKNQSYNGGFIAIQYLKDTSSPLTISNCRLQGDGQTSGHSLNIVDCDFGSGGLRVSDTEIVNTTSDFRTLSVTGVQPILVTRSNLVKGSLKVESNVFTTHDPLLFVDCTLDEFRMKSTLSSPDLYFVGTVFHTSPNSSSSQLLLNEGHCFVIFQNCLFDSCESNRDGLIKCSKSVSLTMDSCTMKDCKATGDRSSPFHLTDTAFRAYSCTFANLTGTDSNMFLIETNGSILLEDCRFDLDDSNKADIYFSTASPSLLNTSSVVGCTSNREIRVTTDKKTFTTCTLFKVVETPTAKTEIKLDAETDLNGNPIETTDALWPAIQSL</sequence>
<accession>A0ABQ9XWR0</accession>
<evidence type="ECO:0000313" key="1">
    <source>
        <dbReference type="EMBL" id="KAK2955914.1"/>
    </source>
</evidence>
<dbReference type="EMBL" id="JARBJD010000061">
    <property type="protein sequence ID" value="KAK2955914.1"/>
    <property type="molecule type" value="Genomic_DNA"/>
</dbReference>
<protein>
    <recommendedName>
        <fullName evidence="3">Right handed beta helix domain-containing protein</fullName>
    </recommendedName>
</protein>
<dbReference type="InterPro" id="IPR011050">
    <property type="entry name" value="Pectin_lyase_fold/virulence"/>
</dbReference>